<evidence type="ECO:0000256" key="9">
    <source>
        <dbReference type="PIRSR" id="PIRSR601548-3"/>
    </source>
</evidence>
<evidence type="ECO:0000256" key="5">
    <source>
        <dbReference type="PIRSR" id="PIRSR601548-1"/>
    </source>
</evidence>
<keyword evidence="4 6" id="KW-0325">Glycoprotein</keyword>
<evidence type="ECO:0000313" key="16">
    <source>
        <dbReference type="Proteomes" id="UP000663889"/>
    </source>
</evidence>
<feature type="active site" description="Proton donor 1" evidence="5">
    <location>
        <position position="565"/>
    </location>
</feature>
<feature type="glycosylation site" description="N-linked (GlcNAc...) asparagine; partial" evidence="6">
    <location>
        <position position="201"/>
    </location>
</feature>
<feature type="binding site" evidence="9">
    <location>
        <position position="436"/>
    </location>
    <ligand>
        <name>Zn(2+)</name>
        <dbReference type="ChEBI" id="CHEBI:29105"/>
        <label>1</label>
        <note>catalytic</note>
    </ligand>
</feature>
<dbReference type="EMBL" id="CAJNOU010002391">
    <property type="protein sequence ID" value="CAF1316924.1"/>
    <property type="molecule type" value="Genomic_DNA"/>
</dbReference>
<feature type="binding site" evidence="8">
    <location>
        <position position="272"/>
    </location>
    <ligand>
        <name>chloride</name>
        <dbReference type="ChEBI" id="CHEBI:17996"/>
        <label>1</label>
    </ligand>
</feature>
<dbReference type="AlphaFoldDB" id="A0A815ELQ1"/>
<feature type="glycosylation site" description="N-linked (GlcNAc...) (complex) asparagine" evidence="6">
    <location>
        <position position="156"/>
    </location>
</feature>
<evidence type="ECO:0000256" key="13">
    <source>
        <dbReference type="RuleBase" id="RU361144"/>
    </source>
</evidence>
<feature type="binding site" evidence="11">
    <location>
        <position position="432"/>
    </location>
    <ligand>
        <name>Zn(2+)</name>
        <dbReference type="ChEBI" id="CHEBI:29105"/>
        <label>2</label>
        <note>catalytic</note>
    </ligand>
</feature>
<comment type="caution">
    <text evidence="12">Lacks conserved residue(s) required for the propagation of feature annotation.</text>
</comment>
<feature type="disulfide bond" evidence="10 12">
    <location>
        <begin position="198"/>
        <end position="206"/>
    </location>
</feature>
<sequence length="670" mass="79023">MMKSSIVTLFLFIFSFQCSISNQKPDHIFEKQLEQIISMSKRRFEQETDNDQSKVDPNDRISVELWNKLNEEDIKNMPMIDDYSNEHTATQWLTWYVRVLQRYNQIDNHLGWNFLTNINEENQEVLINQTLIRAPFTKLSLTAAKKFNEYMKYSQNEDLKRIFGRLALGTINNNEEDLKRTSQLQAELENIYATTKVCESNDPEKCYTLSPYLERSMQIEKDYDRLIWAWKGWHDSCGNKVRPVYIPYINLLNKNTKENGYKDLSEPWIAEYEMGDIEEFEETIDQLLNDTMPLYEQLHAYVRGRLCSIYPNRFNCHGPIPAHILGNMWAQQWNDRFDDLIPYPDAPLVNITGALIERGYTVHRMFTTAESFFTSIGLYPMTPKFWARSLFEKPTDRDVVCHASAHHMQYQDDFRVKMCTEVNDDHFDTVHHELGHIEYFMAYERNQPYLYQEGANAGFHEAIGDTIGIFATSPTHLITLGFLDENIVNSHYEINYLLRLALQKVAFLPFAYVMDKYRFLLFRDKIDHENELNSIWWALRIKHGGIMPPVPRNDKENFDAGAKYHTPSNVPYLRYFIAHILEFQLLRSLCQLQGVTEQFHMCDIYGNKHVGEKFKDMLDMGNSKSWQEILQSLNGETKLDSRAIVDFFQPLYEWLKNENHARGYSVGWDF</sequence>
<proteinExistence type="inferred from homology"/>
<feature type="active site" description="Proton acceptor 2" evidence="7">
    <location>
        <position position="433"/>
    </location>
</feature>
<feature type="active site" description="Proton acceptor 1" evidence="5">
    <location>
        <position position="433"/>
    </location>
</feature>
<evidence type="ECO:0000256" key="4">
    <source>
        <dbReference type="ARBA" id="ARBA00023180"/>
    </source>
</evidence>
<dbReference type="PANTHER" id="PTHR10514">
    <property type="entry name" value="ANGIOTENSIN-CONVERTING ENZYME"/>
    <property type="match status" value="1"/>
</dbReference>
<evidence type="ECO:0000256" key="3">
    <source>
        <dbReference type="ARBA" id="ARBA00023157"/>
    </source>
</evidence>
<reference evidence="15" key="1">
    <citation type="submission" date="2021-02" db="EMBL/GenBank/DDBJ databases">
        <authorList>
            <person name="Nowell W R."/>
        </authorList>
    </citation>
    <scope>NUCLEOTIDE SEQUENCE</scope>
</reference>
<dbReference type="Proteomes" id="UP000663889">
    <property type="component" value="Unassembled WGS sequence"/>
</dbReference>
<feature type="binding site" evidence="9">
    <location>
        <position position="461"/>
    </location>
    <ligand>
        <name>Zn(2+)</name>
        <dbReference type="ChEBI" id="CHEBI:29105"/>
        <label>1</label>
        <note>catalytic</note>
    </ligand>
</feature>
<evidence type="ECO:0000256" key="6">
    <source>
        <dbReference type="PIRSR" id="PIRSR601548-10"/>
    </source>
</evidence>
<keyword evidence="9 13" id="KW-0862">Zinc</keyword>
<feature type="glycosylation site" description="N-linked (GlcNAc...) asparagine" evidence="6">
    <location>
        <position position="117"/>
    </location>
</feature>
<feature type="binding site" evidence="9">
    <location>
        <position position="432"/>
    </location>
    <ligand>
        <name>Zn(2+)</name>
        <dbReference type="ChEBI" id="CHEBI:29105"/>
        <label>1</label>
        <note>catalytic</note>
    </ligand>
</feature>
<name>A0A815ELQ1_9BILA</name>
<dbReference type="GO" id="GO:0004180">
    <property type="term" value="F:carboxypeptidase activity"/>
    <property type="evidence" value="ECO:0007669"/>
    <property type="project" value="UniProtKB-KW"/>
</dbReference>
<dbReference type="GO" id="GO:0005886">
    <property type="term" value="C:plasma membrane"/>
    <property type="evidence" value="ECO:0007669"/>
    <property type="project" value="TreeGrafter"/>
</dbReference>
<keyword evidence="13" id="KW-0482">Metalloprotease</keyword>
<comment type="cofactor">
    <cofactor evidence="13">
        <name>Zn(2+)</name>
        <dbReference type="ChEBI" id="CHEBI:29105"/>
    </cofactor>
    <text evidence="13">Binds 1 zinc ion per subunit.</text>
</comment>
<dbReference type="Pfam" id="PF01401">
    <property type="entry name" value="Peptidase_M2"/>
    <property type="match status" value="1"/>
</dbReference>
<evidence type="ECO:0000256" key="10">
    <source>
        <dbReference type="PIRSR" id="PIRSR601548-4"/>
    </source>
</evidence>
<feature type="binding site" evidence="11">
    <location>
        <position position="461"/>
    </location>
    <ligand>
        <name>Zn(2+)</name>
        <dbReference type="ChEBI" id="CHEBI:29105"/>
        <label>2</label>
        <note>catalytic</note>
    </ligand>
</feature>
<dbReference type="GO" id="GO:0008237">
    <property type="term" value="F:metallopeptidase activity"/>
    <property type="evidence" value="ECO:0007669"/>
    <property type="project" value="UniProtKB-KW"/>
</dbReference>
<comment type="caution">
    <text evidence="15">The sequence shown here is derived from an EMBL/GenBank/DDBJ whole genome shotgun (WGS) entry which is preliminary data.</text>
</comment>
<dbReference type="InterPro" id="IPR001548">
    <property type="entry name" value="Peptidase_M2"/>
</dbReference>
<evidence type="ECO:0000256" key="8">
    <source>
        <dbReference type="PIRSR" id="PIRSR601548-2"/>
    </source>
</evidence>
<evidence type="ECO:0000256" key="11">
    <source>
        <dbReference type="PIRSR" id="PIRSR601548-8"/>
    </source>
</evidence>
<feature type="active site" description="Proton donor 2" evidence="7">
    <location>
        <position position="565"/>
    </location>
</feature>
<protein>
    <recommendedName>
        <fullName evidence="13">Angiotensin-converting enzyme</fullName>
        <ecNumber evidence="13">3.4.-.-</ecNumber>
    </recommendedName>
</protein>
<dbReference type="PRINTS" id="PR00791">
    <property type="entry name" value="PEPDIPTASEA"/>
</dbReference>
<feature type="chain" id="PRO_5032577530" description="Angiotensin-converting enzyme" evidence="14">
    <location>
        <begin position="22"/>
        <end position="670"/>
    </location>
</feature>
<dbReference type="PROSITE" id="PS52011">
    <property type="entry name" value="PEPTIDASE_M2"/>
    <property type="match status" value="1"/>
</dbReference>
<dbReference type="GO" id="GO:0046872">
    <property type="term" value="F:metal ion binding"/>
    <property type="evidence" value="ECO:0007669"/>
    <property type="project" value="UniProtKB-KW"/>
</dbReference>
<evidence type="ECO:0000256" key="12">
    <source>
        <dbReference type="PROSITE-ProRule" id="PRU01355"/>
    </source>
</evidence>
<dbReference type="EC" id="3.4.-.-" evidence="13"/>
<dbReference type="GO" id="GO:0008241">
    <property type="term" value="F:peptidyl-dipeptidase activity"/>
    <property type="evidence" value="ECO:0007669"/>
    <property type="project" value="InterPro"/>
</dbReference>
<evidence type="ECO:0000256" key="14">
    <source>
        <dbReference type="SAM" id="SignalP"/>
    </source>
</evidence>
<comment type="similarity">
    <text evidence="1 12 13">Belongs to the peptidase M2 family.</text>
</comment>
<dbReference type="PANTHER" id="PTHR10514:SF27">
    <property type="entry name" value="ANGIOTENSIN-CONVERTING ENZYME"/>
    <property type="match status" value="1"/>
</dbReference>
<feature type="binding site" evidence="11">
    <location>
        <position position="436"/>
    </location>
    <ligand>
        <name>Zn(2+)</name>
        <dbReference type="ChEBI" id="CHEBI:29105"/>
        <label>2</label>
        <note>catalytic</note>
    </ligand>
</feature>
<feature type="binding site" evidence="8">
    <location>
        <position position="574"/>
    </location>
    <ligand>
        <name>chloride</name>
        <dbReference type="ChEBI" id="CHEBI:17996"/>
        <label>1</label>
    </ligand>
</feature>
<evidence type="ECO:0000256" key="2">
    <source>
        <dbReference type="ARBA" id="ARBA00022729"/>
    </source>
</evidence>
<keyword evidence="13" id="KW-0645">Protease</keyword>
<dbReference type="SUPFAM" id="SSF55486">
    <property type="entry name" value="Metalloproteases ('zincins'), catalytic domain"/>
    <property type="match status" value="1"/>
</dbReference>
<keyword evidence="3 10" id="KW-1015">Disulfide bond</keyword>
<keyword evidence="2 14" id="KW-0732">Signal</keyword>
<dbReference type="GO" id="GO:0006508">
    <property type="term" value="P:proteolysis"/>
    <property type="evidence" value="ECO:0007669"/>
    <property type="project" value="UniProtKB-KW"/>
</dbReference>
<gene>
    <name evidence="15" type="ORF">SEV965_LOCUS27104</name>
</gene>
<evidence type="ECO:0000313" key="15">
    <source>
        <dbReference type="EMBL" id="CAF1316924.1"/>
    </source>
</evidence>
<evidence type="ECO:0000256" key="7">
    <source>
        <dbReference type="PIRSR" id="PIRSR601548-11"/>
    </source>
</evidence>
<evidence type="ECO:0000256" key="1">
    <source>
        <dbReference type="ARBA" id="ARBA00008139"/>
    </source>
</evidence>
<dbReference type="CDD" id="cd06461">
    <property type="entry name" value="M2_ACE"/>
    <property type="match status" value="1"/>
</dbReference>
<organism evidence="15 16">
    <name type="scientific">Rotaria sordida</name>
    <dbReference type="NCBI Taxonomy" id="392033"/>
    <lineage>
        <taxon>Eukaryota</taxon>
        <taxon>Metazoa</taxon>
        <taxon>Spiralia</taxon>
        <taxon>Gnathifera</taxon>
        <taxon>Rotifera</taxon>
        <taxon>Eurotatoria</taxon>
        <taxon>Bdelloidea</taxon>
        <taxon>Philodinida</taxon>
        <taxon>Philodinidae</taxon>
        <taxon>Rotaria</taxon>
    </lineage>
</organism>
<keyword evidence="13" id="KW-0121">Carboxypeptidase</keyword>
<keyword evidence="13" id="KW-0378">Hydrolase</keyword>
<accession>A0A815ELQ1</accession>
<feature type="signal peptide" evidence="14">
    <location>
        <begin position="1"/>
        <end position="21"/>
    </location>
</feature>
<feature type="disulfide bond" evidence="10 12">
    <location>
        <begin position="401"/>
        <end position="419"/>
    </location>
</feature>
<feature type="disulfide bond" evidence="10">
    <location>
        <begin position="590"/>
        <end position="602"/>
    </location>
</feature>
<keyword evidence="9 13" id="KW-0479">Metal-binding</keyword>